<evidence type="ECO:0000313" key="5">
    <source>
        <dbReference type="EMBL" id="NYI67111.1"/>
    </source>
</evidence>
<dbReference type="Gene3D" id="3.40.190.10">
    <property type="entry name" value="Periplasmic binding protein-like II"/>
    <property type="match status" value="2"/>
</dbReference>
<dbReference type="PANTHER" id="PTHR35936:SF17">
    <property type="entry name" value="ARGININE-BINDING EXTRACELLULAR PROTEIN ARTP"/>
    <property type="match status" value="1"/>
</dbReference>
<dbReference type="EMBL" id="JACBZP010000001">
    <property type="protein sequence ID" value="NYI67111.1"/>
    <property type="molecule type" value="Genomic_DNA"/>
</dbReference>
<feature type="chain" id="PRO_5031169485" evidence="2">
    <location>
        <begin position="24"/>
        <end position="305"/>
    </location>
</feature>
<evidence type="ECO:0000256" key="2">
    <source>
        <dbReference type="SAM" id="SignalP"/>
    </source>
</evidence>
<gene>
    <name evidence="5" type="ORF">BJY26_001417</name>
</gene>
<evidence type="ECO:0000259" key="3">
    <source>
        <dbReference type="SMART" id="SM00062"/>
    </source>
</evidence>
<feature type="domain" description="Solute-binding protein family 3/N-terminal" evidence="3">
    <location>
        <begin position="62"/>
        <end position="289"/>
    </location>
</feature>
<name>A0A7Z0ABF9_9MICO</name>
<reference evidence="5 6" key="1">
    <citation type="submission" date="2020-07" db="EMBL/GenBank/DDBJ databases">
        <title>Sequencing the genomes of 1000 actinobacteria strains.</title>
        <authorList>
            <person name="Klenk H.-P."/>
        </authorList>
    </citation>
    <scope>NUCLEOTIDE SEQUENCE [LARGE SCALE GENOMIC DNA]</scope>
    <source>
        <strain evidence="5 6">DSM 26341</strain>
    </source>
</reference>
<keyword evidence="1 2" id="KW-0732">Signal</keyword>
<dbReference type="SMART" id="SM00079">
    <property type="entry name" value="PBPe"/>
    <property type="match status" value="1"/>
</dbReference>
<evidence type="ECO:0000313" key="6">
    <source>
        <dbReference type="Proteomes" id="UP000539111"/>
    </source>
</evidence>
<dbReference type="CDD" id="cd01004">
    <property type="entry name" value="PBP2_MidA_like"/>
    <property type="match status" value="1"/>
</dbReference>
<dbReference type="GO" id="GO:0016020">
    <property type="term" value="C:membrane"/>
    <property type="evidence" value="ECO:0007669"/>
    <property type="project" value="InterPro"/>
</dbReference>
<feature type="domain" description="Ionotropic glutamate receptor C-terminal" evidence="4">
    <location>
        <begin position="62"/>
        <end position="288"/>
    </location>
</feature>
<keyword evidence="6" id="KW-1185">Reference proteome</keyword>
<accession>A0A7Z0ABF9</accession>
<dbReference type="InterPro" id="IPR001320">
    <property type="entry name" value="Iontro_rcpt_C"/>
</dbReference>
<sequence length="305" mass="32743">MKARLGITLFTALALAASMTACANPDDSGANTKSKDVGKTIEVTKDKKIAAMVPEKYQKRGSFTASINPDVAPVKFTDSNGKIVGLVPDLLNSAATVMGIKLNLQKGQFDAMVPGLESKRFDVVASIGDFKERQKKIDFIDYLQTGTAILTSSDFKADKIKPNKDLCGLKVGYVRGTAQQGLISKASKACVAAGKKKVQSNGYGDSGAALLSVKSSQADAFWGDSPAMLYNAKKSPDLYKIVFQQKIGPYGIGINKDNSKFRDALRAALLKLVETGKYKQLIDKWGQEGFAMPKMPLNTGPKLES</sequence>
<dbReference type="PROSITE" id="PS51257">
    <property type="entry name" value="PROKAR_LIPOPROTEIN"/>
    <property type="match status" value="1"/>
</dbReference>
<comment type="caution">
    <text evidence="5">The sequence shown here is derived from an EMBL/GenBank/DDBJ whole genome shotgun (WGS) entry which is preliminary data.</text>
</comment>
<feature type="signal peptide" evidence="2">
    <location>
        <begin position="1"/>
        <end position="23"/>
    </location>
</feature>
<dbReference type="PANTHER" id="PTHR35936">
    <property type="entry name" value="MEMBRANE-BOUND LYTIC MUREIN TRANSGLYCOSYLASE F"/>
    <property type="match status" value="1"/>
</dbReference>
<dbReference type="Proteomes" id="UP000539111">
    <property type="component" value="Unassembled WGS sequence"/>
</dbReference>
<dbReference type="InterPro" id="IPR001638">
    <property type="entry name" value="Solute-binding_3/MltF_N"/>
</dbReference>
<dbReference type="GO" id="GO:0015276">
    <property type="term" value="F:ligand-gated monoatomic ion channel activity"/>
    <property type="evidence" value="ECO:0007669"/>
    <property type="project" value="InterPro"/>
</dbReference>
<dbReference type="Pfam" id="PF00497">
    <property type="entry name" value="SBP_bac_3"/>
    <property type="match status" value="1"/>
</dbReference>
<dbReference type="SMART" id="SM00062">
    <property type="entry name" value="PBPb"/>
    <property type="match status" value="1"/>
</dbReference>
<dbReference type="AlphaFoldDB" id="A0A7Z0ABF9"/>
<evidence type="ECO:0000259" key="4">
    <source>
        <dbReference type="SMART" id="SM00079"/>
    </source>
</evidence>
<evidence type="ECO:0000256" key="1">
    <source>
        <dbReference type="ARBA" id="ARBA00022729"/>
    </source>
</evidence>
<proteinExistence type="predicted"/>
<protein>
    <submittedName>
        <fullName evidence="5">Polar amino acid transport system substrate-binding protein</fullName>
    </submittedName>
</protein>
<dbReference type="SUPFAM" id="SSF53850">
    <property type="entry name" value="Periplasmic binding protein-like II"/>
    <property type="match status" value="1"/>
</dbReference>
<organism evidence="5 6">
    <name type="scientific">Spelaeicoccus albus</name>
    <dbReference type="NCBI Taxonomy" id="1280376"/>
    <lineage>
        <taxon>Bacteria</taxon>
        <taxon>Bacillati</taxon>
        <taxon>Actinomycetota</taxon>
        <taxon>Actinomycetes</taxon>
        <taxon>Micrococcales</taxon>
        <taxon>Brevibacteriaceae</taxon>
        <taxon>Spelaeicoccus</taxon>
    </lineage>
</organism>
<dbReference type="RefSeq" id="WP_179426866.1">
    <property type="nucleotide sequence ID" value="NZ_JACBZP010000001.1"/>
</dbReference>